<dbReference type="RefSeq" id="WP_189603703.1">
    <property type="nucleotide sequence ID" value="NZ_BMXB01000002.1"/>
</dbReference>
<proteinExistence type="predicted"/>
<evidence type="ECO:0000313" key="1">
    <source>
        <dbReference type="EMBL" id="GHA31273.1"/>
    </source>
</evidence>
<reference evidence="1" key="2">
    <citation type="submission" date="2020-09" db="EMBL/GenBank/DDBJ databases">
        <authorList>
            <person name="Sun Q."/>
            <person name="Kim S."/>
        </authorList>
    </citation>
    <scope>NUCLEOTIDE SEQUENCE</scope>
    <source>
        <strain evidence="1">KCTC 12719</strain>
    </source>
</reference>
<dbReference type="Pfam" id="PF06078">
    <property type="entry name" value="DUF937"/>
    <property type="match status" value="1"/>
</dbReference>
<sequence length="202" mass="21004">MASILDFLESDTGKQFIQKSSKEVDESPEKVKSALGMALPMLLGAMKNNSQSEDGKENLNKALEDEKHDGSVLDNLKSGNISALLEEGSGVVKHIFGGKQGSIAEGVGSAVGMESSKVTKLLQMAAPVVMGILGKQKRKDQVGKGGISDLLGSVLGTNSSHDQSLLETFMDSAGDGTIAKDVAGKLFGGKDKSKGLGSFFKG</sequence>
<comment type="caution">
    <text evidence="1">The sequence shown here is derived from an EMBL/GenBank/DDBJ whole genome shotgun (WGS) entry which is preliminary data.</text>
</comment>
<reference evidence="1" key="1">
    <citation type="journal article" date="2014" name="Int. J. Syst. Evol. Microbiol.">
        <title>Complete genome sequence of Corynebacterium casei LMG S-19264T (=DSM 44701T), isolated from a smear-ripened cheese.</title>
        <authorList>
            <consortium name="US DOE Joint Genome Institute (JGI-PGF)"/>
            <person name="Walter F."/>
            <person name="Albersmeier A."/>
            <person name="Kalinowski J."/>
            <person name="Ruckert C."/>
        </authorList>
    </citation>
    <scope>NUCLEOTIDE SEQUENCE</scope>
    <source>
        <strain evidence="1">KCTC 12719</strain>
    </source>
</reference>
<dbReference type="Proteomes" id="UP000610456">
    <property type="component" value="Unassembled WGS sequence"/>
</dbReference>
<protein>
    <recommendedName>
        <fullName evidence="3">DUF937 domain-containing protein</fullName>
    </recommendedName>
</protein>
<gene>
    <name evidence="1" type="ORF">GCM10007103_11040</name>
</gene>
<dbReference type="InterPro" id="IPR009282">
    <property type="entry name" value="DUF937"/>
</dbReference>
<name>A0A918SBU0_9FLAO</name>
<evidence type="ECO:0008006" key="3">
    <source>
        <dbReference type="Google" id="ProtNLM"/>
    </source>
</evidence>
<keyword evidence="2" id="KW-1185">Reference proteome</keyword>
<dbReference type="AlphaFoldDB" id="A0A918SBU0"/>
<dbReference type="EMBL" id="BMXB01000002">
    <property type="protein sequence ID" value="GHA31273.1"/>
    <property type="molecule type" value="Genomic_DNA"/>
</dbReference>
<accession>A0A918SBU0</accession>
<organism evidence="1 2">
    <name type="scientific">Salinimicrobium marinum</name>
    <dbReference type="NCBI Taxonomy" id="680283"/>
    <lineage>
        <taxon>Bacteria</taxon>
        <taxon>Pseudomonadati</taxon>
        <taxon>Bacteroidota</taxon>
        <taxon>Flavobacteriia</taxon>
        <taxon>Flavobacteriales</taxon>
        <taxon>Flavobacteriaceae</taxon>
        <taxon>Salinimicrobium</taxon>
    </lineage>
</organism>
<evidence type="ECO:0000313" key="2">
    <source>
        <dbReference type="Proteomes" id="UP000610456"/>
    </source>
</evidence>